<sequence length="574" mass="59403">MTTSGNESLLILLVVLSTVLGAVLYVWTALALAGLFRKTDEEPWQGWVPVLNIAVVLRIGGFSPWLVLIGLVPVAGPIVVYVLLVMAAHRIGRGFGVGPGMTVLAALLFVVWASILGLGPARWREERAAEVAPPPWVFTPPLSDAEQQDAPGLGVRRTPEPAAPPTLASPTLSARHFSPEPLAASGEAAPEREPEPTDLQPSPWAPPSPFAPAEVPAAGAAVAAPPAVDEPAAVTPGAPASVPADPGADPAAVLFAPADEQAARPAAAAEPAPPAAAAESAMAAAPPAQPPAPAEPEARPAFSEPAPREAREPILRDPAPAAETRTEAASAGAAGDADDDGSDDARWPSEIDDVSAISPSPFPSRAASDRPGVIPSFADPDSAAGMGSGRRTWDAVPATPIARRAFARTPDEFPELSDEVSAVASAPAAGEPRTAAAAVPAQLRRAEVPDDGEIDHTVVVARRRVYWQLVLPDGEVAPLTGDVAIVGRQPAPDPAYPRAQLVAIEDRTRTVSKTHARLELRSGLWHITDLHSTNGVVLTNFLGTEIELEPGSDAPAGERFLLGDAELRIERPGT</sequence>
<gene>
    <name evidence="5" type="ORF">QE367_001749</name>
</gene>
<evidence type="ECO:0000256" key="3">
    <source>
        <dbReference type="SAM" id="Phobius"/>
    </source>
</evidence>
<feature type="compositionally biased region" description="Low complexity" evidence="2">
    <location>
        <begin position="317"/>
        <end position="335"/>
    </location>
</feature>
<keyword evidence="6" id="KW-1185">Reference proteome</keyword>
<keyword evidence="3" id="KW-1133">Transmembrane helix</keyword>
<dbReference type="InterPro" id="IPR043739">
    <property type="entry name" value="DUF5684"/>
</dbReference>
<feature type="transmembrane region" description="Helical" evidence="3">
    <location>
        <begin position="9"/>
        <end position="36"/>
    </location>
</feature>
<dbReference type="Proteomes" id="UP001260188">
    <property type="component" value="Unassembled WGS sequence"/>
</dbReference>
<accession>A0ABU1I0X5</accession>
<feature type="transmembrane region" description="Helical" evidence="3">
    <location>
        <begin position="100"/>
        <end position="119"/>
    </location>
</feature>
<feature type="region of interest" description="Disordered" evidence="2">
    <location>
        <begin position="134"/>
        <end position="391"/>
    </location>
</feature>
<dbReference type="Gene3D" id="2.60.200.20">
    <property type="match status" value="1"/>
</dbReference>
<dbReference type="Pfam" id="PF00498">
    <property type="entry name" value="FHA"/>
    <property type="match status" value="1"/>
</dbReference>
<protein>
    <recommendedName>
        <fullName evidence="4">FHA domain-containing protein</fullName>
    </recommendedName>
</protein>
<evidence type="ECO:0000256" key="2">
    <source>
        <dbReference type="SAM" id="MobiDB-lite"/>
    </source>
</evidence>
<dbReference type="RefSeq" id="WP_309666123.1">
    <property type="nucleotide sequence ID" value="NZ_JAVIZA010000001.1"/>
</dbReference>
<dbReference type="SUPFAM" id="SSF49879">
    <property type="entry name" value="SMAD/FHA domain"/>
    <property type="match status" value="1"/>
</dbReference>
<feature type="compositionally biased region" description="Basic and acidic residues" evidence="2">
    <location>
        <begin position="306"/>
        <end position="315"/>
    </location>
</feature>
<dbReference type="EMBL" id="JAVIZA010000001">
    <property type="protein sequence ID" value="MDR6167545.1"/>
    <property type="molecule type" value="Genomic_DNA"/>
</dbReference>
<dbReference type="InterPro" id="IPR008984">
    <property type="entry name" value="SMAD_FHA_dom_sf"/>
</dbReference>
<keyword evidence="3" id="KW-0812">Transmembrane</keyword>
<feature type="compositionally biased region" description="Low complexity" evidence="2">
    <location>
        <begin position="211"/>
        <end position="286"/>
    </location>
</feature>
<dbReference type="PROSITE" id="PS50006">
    <property type="entry name" value="FHA_DOMAIN"/>
    <property type="match status" value="1"/>
</dbReference>
<evidence type="ECO:0000313" key="5">
    <source>
        <dbReference type="EMBL" id="MDR6167545.1"/>
    </source>
</evidence>
<dbReference type="InterPro" id="IPR000253">
    <property type="entry name" value="FHA_dom"/>
</dbReference>
<evidence type="ECO:0000259" key="4">
    <source>
        <dbReference type="PROSITE" id="PS50006"/>
    </source>
</evidence>
<feature type="domain" description="FHA" evidence="4">
    <location>
        <begin position="484"/>
        <end position="540"/>
    </location>
</feature>
<evidence type="ECO:0000256" key="1">
    <source>
        <dbReference type="ARBA" id="ARBA00022553"/>
    </source>
</evidence>
<evidence type="ECO:0000313" key="6">
    <source>
        <dbReference type="Proteomes" id="UP001260188"/>
    </source>
</evidence>
<keyword evidence="1" id="KW-0597">Phosphoprotein</keyword>
<feature type="compositionally biased region" description="Low complexity" evidence="2">
    <location>
        <begin position="165"/>
        <end position="174"/>
    </location>
</feature>
<reference evidence="5 6" key="1">
    <citation type="submission" date="2023-08" db="EMBL/GenBank/DDBJ databases">
        <title>Functional and genomic diversity of the sorghum phyllosphere microbiome.</title>
        <authorList>
            <person name="Shade A."/>
        </authorList>
    </citation>
    <scope>NUCLEOTIDE SEQUENCE [LARGE SCALE GENOMIC DNA]</scope>
    <source>
        <strain evidence="5 6">SORGH_AS_0919</strain>
    </source>
</reference>
<feature type="transmembrane region" description="Helical" evidence="3">
    <location>
        <begin position="65"/>
        <end position="88"/>
    </location>
</feature>
<proteinExistence type="predicted"/>
<organism evidence="5 6">
    <name type="scientific">Microbacterium paludicola</name>
    <dbReference type="NCBI Taxonomy" id="300019"/>
    <lineage>
        <taxon>Bacteria</taxon>
        <taxon>Bacillati</taxon>
        <taxon>Actinomycetota</taxon>
        <taxon>Actinomycetes</taxon>
        <taxon>Micrococcales</taxon>
        <taxon>Microbacteriaceae</taxon>
        <taxon>Microbacterium</taxon>
    </lineage>
</organism>
<dbReference type="Pfam" id="PF18936">
    <property type="entry name" value="DUF5684"/>
    <property type="match status" value="1"/>
</dbReference>
<keyword evidence="3" id="KW-0472">Membrane</keyword>
<comment type="caution">
    <text evidence="5">The sequence shown here is derived from an EMBL/GenBank/DDBJ whole genome shotgun (WGS) entry which is preliminary data.</text>
</comment>
<dbReference type="CDD" id="cd00060">
    <property type="entry name" value="FHA"/>
    <property type="match status" value="1"/>
</dbReference>
<name>A0ABU1I0X5_9MICO</name>